<evidence type="ECO:0000313" key="2">
    <source>
        <dbReference type="EMBL" id="CAB4983483.1"/>
    </source>
</evidence>
<protein>
    <submittedName>
        <fullName evidence="2">Unannotated protein</fullName>
    </submittedName>
</protein>
<feature type="compositionally biased region" description="Acidic residues" evidence="1">
    <location>
        <begin position="1"/>
        <end position="59"/>
    </location>
</feature>
<feature type="compositionally biased region" description="Acidic residues" evidence="1">
    <location>
        <begin position="100"/>
        <end position="111"/>
    </location>
</feature>
<gene>
    <name evidence="2" type="ORF">UFOPK3954_00673</name>
</gene>
<dbReference type="AlphaFoldDB" id="A0A6J7MYT9"/>
<dbReference type="EMBL" id="CAFBON010000054">
    <property type="protein sequence ID" value="CAB4983483.1"/>
    <property type="molecule type" value="Genomic_DNA"/>
</dbReference>
<accession>A0A6J7MYT9</accession>
<name>A0A6J7MYT9_9ZZZZ</name>
<feature type="compositionally biased region" description="Acidic residues" evidence="1">
    <location>
        <begin position="69"/>
        <end position="87"/>
    </location>
</feature>
<organism evidence="2">
    <name type="scientific">freshwater metagenome</name>
    <dbReference type="NCBI Taxonomy" id="449393"/>
    <lineage>
        <taxon>unclassified sequences</taxon>
        <taxon>metagenomes</taxon>
        <taxon>ecological metagenomes</taxon>
    </lineage>
</organism>
<feature type="compositionally biased region" description="Basic and acidic residues" evidence="1">
    <location>
        <begin position="112"/>
        <end position="124"/>
    </location>
</feature>
<reference evidence="2" key="1">
    <citation type="submission" date="2020-05" db="EMBL/GenBank/DDBJ databases">
        <authorList>
            <person name="Chiriac C."/>
            <person name="Salcher M."/>
            <person name="Ghai R."/>
            <person name="Kavagutti S V."/>
        </authorList>
    </citation>
    <scope>NUCLEOTIDE SEQUENCE</scope>
</reference>
<evidence type="ECO:0000256" key="1">
    <source>
        <dbReference type="SAM" id="MobiDB-lite"/>
    </source>
</evidence>
<proteinExistence type="predicted"/>
<feature type="region of interest" description="Disordered" evidence="1">
    <location>
        <begin position="1"/>
        <end position="124"/>
    </location>
</feature>
<sequence>MADEDDVIEEEFEEAAPVIEEDPDLGPEELDDDFEELDDEDESFADDALTTDDAEDEAEPPSPRRRTSEDEDEDEDVVAPDDVEADLDTILKDRLVTAEESNEDEEDEAEADERGADSDRLQPKRADEQLCSRCFLIVRRNAPNCPVGDDACPLFS</sequence>